<sequence length="85" mass="9321">MHGKAKFGEIFLIHHPLAFDSAGYCMVGIGCDKQAAVAHIREAYIIPAATGQPGKVILPFQIECIQVLCLHECSESFQLDSNLFM</sequence>
<dbReference type="PROSITE" id="PS51257">
    <property type="entry name" value="PROKAR_LIPOPROTEIN"/>
    <property type="match status" value="1"/>
</dbReference>
<comment type="caution">
    <text evidence="1">The sequence shown here is derived from an EMBL/GenBank/DDBJ whole genome shotgun (WGS) entry which is preliminary data.</text>
</comment>
<evidence type="ECO:0000313" key="1">
    <source>
        <dbReference type="EMBL" id="MPM63067.1"/>
    </source>
</evidence>
<proteinExistence type="predicted"/>
<name>A0A645BCL6_9ZZZZ</name>
<protein>
    <submittedName>
        <fullName evidence="1">Uncharacterized protein</fullName>
    </submittedName>
</protein>
<dbReference type="AlphaFoldDB" id="A0A645BCL6"/>
<organism evidence="1">
    <name type="scientific">bioreactor metagenome</name>
    <dbReference type="NCBI Taxonomy" id="1076179"/>
    <lineage>
        <taxon>unclassified sequences</taxon>
        <taxon>metagenomes</taxon>
        <taxon>ecological metagenomes</taxon>
    </lineage>
</organism>
<gene>
    <name evidence="1" type="ORF">SDC9_109947</name>
</gene>
<reference evidence="1" key="1">
    <citation type="submission" date="2019-08" db="EMBL/GenBank/DDBJ databases">
        <authorList>
            <person name="Kucharzyk K."/>
            <person name="Murdoch R.W."/>
            <person name="Higgins S."/>
            <person name="Loffler F."/>
        </authorList>
    </citation>
    <scope>NUCLEOTIDE SEQUENCE</scope>
</reference>
<accession>A0A645BCL6</accession>
<dbReference type="EMBL" id="VSSQ01019198">
    <property type="protein sequence ID" value="MPM63067.1"/>
    <property type="molecule type" value="Genomic_DNA"/>
</dbReference>